<dbReference type="HOGENOM" id="CLU_187776_0_0_0"/>
<dbReference type="Proteomes" id="UP000007030">
    <property type="component" value="Chromosome"/>
</dbReference>
<keyword evidence="2" id="KW-1185">Reference proteome</keyword>
<dbReference type="RefSeq" id="WP_013704390.1">
    <property type="nucleotide sequence ID" value="NC_015387.1"/>
</dbReference>
<dbReference type="InterPro" id="IPR021650">
    <property type="entry name" value="DUF3248"/>
</dbReference>
<dbReference type="AlphaFoldDB" id="F2NK94"/>
<evidence type="ECO:0000313" key="2">
    <source>
        <dbReference type="Proteomes" id="UP000007030"/>
    </source>
</evidence>
<gene>
    <name evidence="1" type="ordered locus">Marky_1608</name>
</gene>
<dbReference type="Pfam" id="PF11609">
    <property type="entry name" value="DUF3248"/>
    <property type="match status" value="1"/>
</dbReference>
<dbReference type="STRING" id="869210.Marky_1608"/>
<evidence type="ECO:0008006" key="3">
    <source>
        <dbReference type="Google" id="ProtNLM"/>
    </source>
</evidence>
<name>F2NK94_MARHT</name>
<reference evidence="1 2" key="1">
    <citation type="journal article" date="2012" name="Stand. Genomic Sci.">
        <title>Complete genome sequence of the aerobic, heterotroph Marinithermus hydrothermalis type strain (T1(T)) from a deep-sea hydrothermal vent chimney.</title>
        <authorList>
            <person name="Copeland A."/>
            <person name="Gu W."/>
            <person name="Yasawong M."/>
            <person name="Lapidus A."/>
            <person name="Lucas S."/>
            <person name="Deshpande S."/>
            <person name="Pagani I."/>
            <person name="Tapia R."/>
            <person name="Cheng J.F."/>
            <person name="Goodwin L.A."/>
            <person name="Pitluck S."/>
            <person name="Liolios K."/>
            <person name="Ivanova N."/>
            <person name="Mavromatis K."/>
            <person name="Mikhailova N."/>
            <person name="Pati A."/>
            <person name="Chen A."/>
            <person name="Palaniappan K."/>
            <person name="Land M."/>
            <person name="Pan C."/>
            <person name="Brambilla E.M."/>
            <person name="Rohde M."/>
            <person name="Tindall B.J."/>
            <person name="Sikorski J."/>
            <person name="Goker M."/>
            <person name="Detter J.C."/>
            <person name="Bristow J."/>
            <person name="Eisen J.A."/>
            <person name="Markowitz V."/>
            <person name="Hugenholtz P."/>
            <person name="Kyrpides N.C."/>
            <person name="Klenk H.P."/>
            <person name="Woyke T."/>
        </authorList>
    </citation>
    <scope>NUCLEOTIDE SEQUENCE [LARGE SCALE GENOMIC DNA]</scope>
    <source>
        <strain evidence="2">DSM 14884 / JCM 11576 / T1</strain>
    </source>
</reference>
<dbReference type="OrthoDB" id="32991at2"/>
<dbReference type="eggNOG" id="ENOG503386M">
    <property type="taxonomic scope" value="Bacteria"/>
</dbReference>
<proteinExistence type="predicted"/>
<dbReference type="KEGG" id="mhd:Marky_1608"/>
<protein>
    <recommendedName>
        <fullName evidence="3">DUF3248 domain-containing protein</fullName>
    </recommendedName>
</protein>
<dbReference type="EMBL" id="CP002630">
    <property type="protein sequence ID" value="AEB12343.1"/>
    <property type="molecule type" value="Genomic_DNA"/>
</dbReference>
<dbReference type="Gene3D" id="3.10.20.570">
    <property type="entry name" value="Protein of unknown function DUF3248"/>
    <property type="match status" value="1"/>
</dbReference>
<evidence type="ECO:0000313" key="1">
    <source>
        <dbReference type="EMBL" id="AEB12343.1"/>
    </source>
</evidence>
<organism evidence="1 2">
    <name type="scientific">Marinithermus hydrothermalis (strain DSM 14884 / JCM 11576 / T1)</name>
    <dbReference type="NCBI Taxonomy" id="869210"/>
    <lineage>
        <taxon>Bacteria</taxon>
        <taxon>Thermotogati</taxon>
        <taxon>Deinococcota</taxon>
        <taxon>Deinococci</taxon>
        <taxon>Thermales</taxon>
        <taxon>Thermaceae</taxon>
        <taxon>Marinithermus</taxon>
    </lineage>
</organism>
<accession>F2NK94</accession>
<sequence length="70" mass="7837">MEVDPDALTELGRHLVWRIGKSEDEEVLVVRVGLASATPRFAQLPRLRNVSEAEIEALVKAGKVKVEWVE</sequence>